<comment type="caution">
    <text evidence="2">The sequence shown here is derived from an EMBL/GenBank/DDBJ whole genome shotgun (WGS) entry which is preliminary data.</text>
</comment>
<proteinExistence type="predicted"/>
<dbReference type="RefSeq" id="WP_200901196.1">
    <property type="nucleotide sequence ID" value="NZ_HF570958.1"/>
</dbReference>
<evidence type="ECO:0000256" key="1">
    <source>
        <dbReference type="SAM" id="Phobius"/>
    </source>
</evidence>
<evidence type="ECO:0000313" key="2">
    <source>
        <dbReference type="EMBL" id="CCH80438.1"/>
    </source>
</evidence>
<feature type="transmembrane region" description="Helical" evidence="1">
    <location>
        <begin position="119"/>
        <end position="140"/>
    </location>
</feature>
<reference evidence="2 3" key="1">
    <citation type="journal article" date="2013" name="ISME J.">
        <title>A metabolic model for members of the genus Tetrasphaera involved in enhanced biological phosphorus removal.</title>
        <authorList>
            <person name="Kristiansen R."/>
            <person name="Nguyen H.T.T."/>
            <person name="Saunders A.M."/>
            <person name="Nielsen J.L."/>
            <person name="Wimmer R."/>
            <person name="Le V.Q."/>
            <person name="McIlroy S.J."/>
            <person name="Petrovski S."/>
            <person name="Seviour R.J."/>
            <person name="Calteau A."/>
            <person name="Nielsen K.L."/>
            <person name="Nielsen P.H."/>
        </authorList>
    </citation>
    <scope>NUCLEOTIDE SEQUENCE [LARGE SCALE GENOMIC DNA]</scope>
    <source>
        <strain evidence="2 3">T1-X7</strain>
    </source>
</reference>
<protein>
    <submittedName>
        <fullName evidence="2">Uncharacterized protein</fullName>
    </submittedName>
</protein>
<keyword evidence="1" id="KW-0812">Transmembrane</keyword>
<accession>A0A077M259</accession>
<evidence type="ECO:0000313" key="3">
    <source>
        <dbReference type="Proteomes" id="UP000035721"/>
    </source>
</evidence>
<dbReference type="EMBL" id="CAJB01000429">
    <property type="protein sequence ID" value="CCH80438.1"/>
    <property type="molecule type" value="Genomic_DNA"/>
</dbReference>
<keyword evidence="1" id="KW-1133">Transmembrane helix</keyword>
<keyword evidence="1" id="KW-0472">Membrane</keyword>
<dbReference type="AlphaFoldDB" id="A0A077M259"/>
<name>A0A077M259_9MICO</name>
<dbReference type="STRING" id="1194083.BN12_930011"/>
<organism evidence="2 3">
    <name type="scientific">Nostocoides japonicum T1-X7</name>
    <dbReference type="NCBI Taxonomy" id="1194083"/>
    <lineage>
        <taxon>Bacteria</taxon>
        <taxon>Bacillati</taxon>
        <taxon>Actinomycetota</taxon>
        <taxon>Actinomycetes</taxon>
        <taxon>Micrococcales</taxon>
        <taxon>Intrasporangiaceae</taxon>
        <taxon>Nostocoides</taxon>
    </lineage>
</organism>
<feature type="transmembrane region" description="Helical" evidence="1">
    <location>
        <begin position="6"/>
        <end position="25"/>
    </location>
</feature>
<keyword evidence="3" id="KW-1185">Reference proteome</keyword>
<feature type="transmembrane region" description="Helical" evidence="1">
    <location>
        <begin position="146"/>
        <end position="167"/>
    </location>
</feature>
<dbReference type="Proteomes" id="UP000035721">
    <property type="component" value="Unassembled WGS sequence"/>
</dbReference>
<gene>
    <name evidence="2" type="ORF">BN12_930011</name>
</gene>
<sequence>MGALTPMAGFVSGYALVLLGLAWAIDRLGARSAVRSARWRTGSFVYHEDHDAWKCHEDQWLWPASFDPDKRVVRYQGQHAICGRCPAKSECSPTPGPREITRQVDPWPHSEAGRFHRGIALVVAGAAAFLVGATLAGVLVGGDPSAIDLVALVSTLVVVLLGGIPLARHLWSTPSGFPESFAVEASSDAPGVPDEETVAEVVDRYATRWSGDPRPGQARS</sequence>